<keyword evidence="3" id="KW-1185">Reference proteome</keyword>
<dbReference type="Pfam" id="PF00583">
    <property type="entry name" value="Acetyltransf_1"/>
    <property type="match status" value="1"/>
</dbReference>
<dbReference type="InterPro" id="IPR016181">
    <property type="entry name" value="Acyl_CoA_acyltransferase"/>
</dbReference>
<evidence type="ECO:0000259" key="1">
    <source>
        <dbReference type="PROSITE" id="PS51186"/>
    </source>
</evidence>
<dbReference type="PROSITE" id="PS51186">
    <property type="entry name" value="GNAT"/>
    <property type="match status" value="1"/>
</dbReference>
<dbReference type="GO" id="GO:0016747">
    <property type="term" value="F:acyltransferase activity, transferring groups other than amino-acyl groups"/>
    <property type="evidence" value="ECO:0007669"/>
    <property type="project" value="InterPro"/>
</dbReference>
<reference evidence="2 3" key="1">
    <citation type="submission" date="2018-10" db="EMBL/GenBank/DDBJ databases">
        <title>Sequencing the genomes of 1000 actinobacteria strains.</title>
        <authorList>
            <person name="Klenk H.-P."/>
        </authorList>
    </citation>
    <scope>NUCLEOTIDE SEQUENCE [LARGE SCALE GENOMIC DNA]</scope>
    <source>
        <strain evidence="2 3">DSM 43911</strain>
    </source>
</reference>
<dbReference type="InterPro" id="IPR000182">
    <property type="entry name" value="GNAT_dom"/>
</dbReference>
<organism evidence="2 3">
    <name type="scientific">Saccharothrix variisporea</name>
    <dbReference type="NCBI Taxonomy" id="543527"/>
    <lineage>
        <taxon>Bacteria</taxon>
        <taxon>Bacillati</taxon>
        <taxon>Actinomycetota</taxon>
        <taxon>Actinomycetes</taxon>
        <taxon>Pseudonocardiales</taxon>
        <taxon>Pseudonocardiaceae</taxon>
        <taxon>Saccharothrix</taxon>
    </lineage>
</organism>
<dbReference type="OrthoDB" id="4966223at2"/>
<proteinExistence type="predicted"/>
<dbReference type="SUPFAM" id="SSF55729">
    <property type="entry name" value="Acyl-CoA N-acyltransferases (Nat)"/>
    <property type="match status" value="1"/>
</dbReference>
<dbReference type="Proteomes" id="UP000272729">
    <property type="component" value="Unassembled WGS sequence"/>
</dbReference>
<gene>
    <name evidence="2" type="ORF">DFJ66_1340</name>
</gene>
<dbReference type="RefSeq" id="WP_121218955.1">
    <property type="nucleotide sequence ID" value="NZ_JBIUBA010000015.1"/>
</dbReference>
<evidence type="ECO:0000313" key="3">
    <source>
        <dbReference type="Proteomes" id="UP000272729"/>
    </source>
</evidence>
<dbReference type="Gene3D" id="3.40.630.30">
    <property type="match status" value="1"/>
</dbReference>
<sequence length="219" mass="23359">MTGFAPLALTDLVRRWERGWRECRGWATPEQARGGLHSIQDQATRYREIIALHDDETTVRTLGEEAAAATRTTWVTVATTSPDEVAHTLRAAGLKPRDTPEYLMTRTLAAHPTRTPAVPYRVTTTTTGAVLKAEVHDGEAVAASGQASVVDGHAVPDKIETHPDHRRRGLGTVVMGTLVTEAAAVGAHTGILVASPDGQALYTSLGWITAATVVIATNV</sequence>
<keyword evidence="2" id="KW-0808">Transferase</keyword>
<evidence type="ECO:0000313" key="2">
    <source>
        <dbReference type="EMBL" id="RKT68159.1"/>
    </source>
</evidence>
<accession>A0A495X3S2</accession>
<dbReference type="AlphaFoldDB" id="A0A495X3S2"/>
<name>A0A495X3S2_9PSEU</name>
<feature type="domain" description="N-acetyltransferase" evidence="1">
    <location>
        <begin position="89"/>
        <end position="219"/>
    </location>
</feature>
<protein>
    <submittedName>
        <fullName evidence="2">Acetyltransferase (GNAT) family protein</fullName>
    </submittedName>
</protein>
<dbReference type="EMBL" id="RBXR01000001">
    <property type="protein sequence ID" value="RKT68159.1"/>
    <property type="molecule type" value="Genomic_DNA"/>
</dbReference>
<comment type="caution">
    <text evidence="2">The sequence shown here is derived from an EMBL/GenBank/DDBJ whole genome shotgun (WGS) entry which is preliminary data.</text>
</comment>